<dbReference type="Proteomes" id="UP000315010">
    <property type="component" value="Unassembled WGS sequence"/>
</dbReference>
<dbReference type="AlphaFoldDB" id="A0A5C5YLM8"/>
<accession>A0A5C5YLM8</accession>
<name>A0A5C5YLM8_9BACT</name>
<comment type="caution">
    <text evidence="1">The sequence shown here is derived from an EMBL/GenBank/DDBJ whole genome shotgun (WGS) entry which is preliminary data.</text>
</comment>
<gene>
    <name evidence="1" type="ORF">CA13_73190</name>
</gene>
<proteinExistence type="predicted"/>
<evidence type="ECO:0000313" key="2">
    <source>
        <dbReference type="Proteomes" id="UP000315010"/>
    </source>
</evidence>
<organism evidence="1 2">
    <name type="scientific">Novipirellula herctigrandis</name>
    <dbReference type="NCBI Taxonomy" id="2527986"/>
    <lineage>
        <taxon>Bacteria</taxon>
        <taxon>Pseudomonadati</taxon>
        <taxon>Planctomycetota</taxon>
        <taxon>Planctomycetia</taxon>
        <taxon>Pirellulales</taxon>
        <taxon>Pirellulaceae</taxon>
        <taxon>Novipirellula</taxon>
    </lineage>
</organism>
<reference evidence="1 2" key="1">
    <citation type="submission" date="2019-02" db="EMBL/GenBank/DDBJ databases">
        <title>Deep-cultivation of Planctomycetes and their phenomic and genomic characterization uncovers novel biology.</title>
        <authorList>
            <person name="Wiegand S."/>
            <person name="Jogler M."/>
            <person name="Boedeker C."/>
            <person name="Pinto D."/>
            <person name="Vollmers J."/>
            <person name="Rivas-Marin E."/>
            <person name="Kohn T."/>
            <person name="Peeters S.H."/>
            <person name="Heuer A."/>
            <person name="Rast P."/>
            <person name="Oberbeckmann S."/>
            <person name="Bunk B."/>
            <person name="Jeske O."/>
            <person name="Meyerdierks A."/>
            <person name="Storesund J.E."/>
            <person name="Kallscheuer N."/>
            <person name="Luecker S."/>
            <person name="Lage O.M."/>
            <person name="Pohl T."/>
            <person name="Merkel B.J."/>
            <person name="Hornburger P."/>
            <person name="Mueller R.-W."/>
            <person name="Bruemmer F."/>
            <person name="Labrenz M."/>
            <person name="Spormann A.M."/>
            <person name="Op Den Camp H."/>
            <person name="Overmann J."/>
            <person name="Amann R."/>
            <person name="Jetten M.S.M."/>
            <person name="Mascher T."/>
            <person name="Medema M.H."/>
            <person name="Devos D.P."/>
            <person name="Kaster A.-K."/>
            <person name="Ovreas L."/>
            <person name="Rohde M."/>
            <person name="Galperin M.Y."/>
            <person name="Jogler C."/>
        </authorList>
    </citation>
    <scope>NUCLEOTIDE SEQUENCE [LARGE SCALE GENOMIC DNA]</scope>
    <source>
        <strain evidence="1 2">CA13</strain>
    </source>
</reference>
<keyword evidence="2" id="KW-1185">Reference proteome</keyword>
<protein>
    <submittedName>
        <fullName evidence="1">Uncharacterized protein</fullName>
    </submittedName>
</protein>
<dbReference type="EMBL" id="SJPJ01000003">
    <property type="protein sequence ID" value="TWT75746.1"/>
    <property type="molecule type" value="Genomic_DNA"/>
</dbReference>
<sequence length="292" mass="31638">MFLSIQDAPAPIHRKAFLCFLCLMQVYSLALPGCQNRSLDQLVTDIEAGIGSDGAITVFSDGVGDSTLYISLRSVPSETNLSLLASANRLAAETELTLEGFTNLSDAVYLGNFFTDVTVTCLNCSFVRQHGEEQKSHFPSSSRGPGSRGIKISRSRIDVACLKKVFERGFQNANGFLIHDTTISGEAPGLLVDAGSSDLKLVETTVLCHSPPEIRTSGVVVLDHCSIDQGMVQLLNAASEHTSLSIRNCHYKTKALRDVEHVSLHGIPNTKERSEQLAKIVQEVSTPEDFTP</sequence>
<evidence type="ECO:0000313" key="1">
    <source>
        <dbReference type="EMBL" id="TWT75746.1"/>
    </source>
</evidence>